<dbReference type="InterPro" id="IPR052918">
    <property type="entry name" value="Motility_Chemotaxis_Reg"/>
</dbReference>
<dbReference type="InterPro" id="IPR002909">
    <property type="entry name" value="IPT_dom"/>
</dbReference>
<dbReference type="Proteomes" id="UP001167796">
    <property type="component" value="Unassembled WGS sequence"/>
</dbReference>
<dbReference type="Pfam" id="PF01833">
    <property type="entry name" value="TIG"/>
    <property type="match status" value="1"/>
</dbReference>
<gene>
    <name evidence="2" type="ORF">Q5H92_23375</name>
</gene>
<dbReference type="SUPFAM" id="SSF81296">
    <property type="entry name" value="E set domains"/>
    <property type="match status" value="1"/>
</dbReference>
<accession>A0ABT9AHL5</accession>
<reference evidence="2" key="1">
    <citation type="submission" date="2023-07" db="EMBL/GenBank/DDBJ databases">
        <authorList>
            <person name="Kim M.K."/>
        </authorList>
    </citation>
    <scope>NUCLEOTIDE SEQUENCE</scope>
    <source>
        <strain evidence="2">M29</strain>
    </source>
</reference>
<evidence type="ECO:0000313" key="2">
    <source>
        <dbReference type="EMBL" id="MDO7849324.1"/>
    </source>
</evidence>
<keyword evidence="3" id="KW-1185">Reference proteome</keyword>
<dbReference type="InterPro" id="IPR014756">
    <property type="entry name" value="Ig_E-set"/>
</dbReference>
<proteinExistence type="predicted"/>
<dbReference type="PANTHER" id="PTHR35580">
    <property type="entry name" value="CELL SURFACE GLYCOPROTEIN (S-LAYER PROTEIN)-LIKE PROTEIN"/>
    <property type="match status" value="1"/>
</dbReference>
<sequence>MNTTSTNCRCRLNSNLFPAFSACCSKARRLWLRAGLLTVLLALLTFVAQAQFPGFDYATASGPVDESNNRIAADAQGNTYVTGYFHDTTHFGAFTLTTPGLLTTNLYVAKFGPTGQCLWAQQIGGNTGATGSDIAVDAAGSVYLTGFVGGGTLSFGTVRVSSPATGAPFVAKLDGTGRWRWVSLGSGTQVGISAIALDAQAGVFITGTFNGPSATFGTTVLPNSAGPGQSIRNVFVARLDSAGAWQWASSGGPLVAAIDEVAEGRDVAVDNRGNVFITGLFAHTVAFGNTNLTSAGSIDILVAQLNATTGAWQWARRAGGADEDAGLSLAADATGHACVTGTFYSSGAQFGPLRVNPSYGMSDVFVARLDGRGTFQWVATGGGTQEDFGNAIVVDASGAAYVAGQYREVLAQFGPFLLPHQGLSLGVVDMFVAKLDSMGTYQWAVGGASRGNDHVDGLALAGPTDDVVLSGWFESDSARLGLNVLAGDSNRWNHFIARLSAGPPLLRTVVPSTGVTGQVVSLTGQHLSNVTAVLFNGVPSPAFTVRSTSQLRATVPVGAGSGTVSVRTAAGQSAAGPTFQVQGLPRVLPAEAAVDVWPNPTAWGGALQVRLPETMRLSGPTQAELRNILGQVVRRQQFAGRRARVSVQGLAPGVYQLALLPAGQAVVRCRVVVE</sequence>
<evidence type="ECO:0000313" key="3">
    <source>
        <dbReference type="Proteomes" id="UP001167796"/>
    </source>
</evidence>
<dbReference type="Gene3D" id="2.60.40.10">
    <property type="entry name" value="Immunoglobulins"/>
    <property type="match status" value="1"/>
</dbReference>
<protein>
    <submittedName>
        <fullName evidence="2">IPT/TIG domain-containing protein</fullName>
    </submittedName>
</protein>
<organism evidence="2 3">
    <name type="scientific">Hymenobacter mellowenesis</name>
    <dbReference type="NCBI Taxonomy" id="3063995"/>
    <lineage>
        <taxon>Bacteria</taxon>
        <taxon>Pseudomonadati</taxon>
        <taxon>Bacteroidota</taxon>
        <taxon>Cytophagia</taxon>
        <taxon>Cytophagales</taxon>
        <taxon>Hymenobacteraceae</taxon>
        <taxon>Hymenobacter</taxon>
    </lineage>
</organism>
<dbReference type="EMBL" id="JAUQSX010000016">
    <property type="protein sequence ID" value="MDO7849324.1"/>
    <property type="molecule type" value="Genomic_DNA"/>
</dbReference>
<dbReference type="PANTHER" id="PTHR35580:SF1">
    <property type="entry name" value="PHYTASE-LIKE DOMAIN-CONTAINING PROTEIN"/>
    <property type="match status" value="1"/>
</dbReference>
<evidence type="ECO:0000259" key="1">
    <source>
        <dbReference type="Pfam" id="PF01833"/>
    </source>
</evidence>
<feature type="domain" description="IPT/TIG" evidence="1">
    <location>
        <begin position="504"/>
        <end position="580"/>
    </location>
</feature>
<comment type="caution">
    <text evidence="2">The sequence shown here is derived from an EMBL/GenBank/DDBJ whole genome shotgun (WGS) entry which is preliminary data.</text>
</comment>
<dbReference type="RefSeq" id="WP_305013992.1">
    <property type="nucleotide sequence ID" value="NZ_JAUQSX010000016.1"/>
</dbReference>
<name>A0ABT9AHL5_9BACT</name>
<dbReference type="InterPro" id="IPR013783">
    <property type="entry name" value="Ig-like_fold"/>
</dbReference>